<evidence type="ECO:0000313" key="9">
    <source>
        <dbReference type="Proteomes" id="UP000249754"/>
    </source>
</evidence>
<dbReference type="PANTHER" id="PTHR38459:SF1">
    <property type="entry name" value="PROPHAGE BACTOPRENOL-LINKED GLUCOSE TRANSLOCASE HOMOLOG"/>
    <property type="match status" value="1"/>
</dbReference>
<dbReference type="InterPro" id="IPR051401">
    <property type="entry name" value="GtrA_CellWall_Glycosyl"/>
</dbReference>
<comment type="subcellular location">
    <subcellularLocation>
        <location evidence="1">Membrane</location>
        <topology evidence="1">Multi-pass membrane protein</topology>
    </subcellularLocation>
</comment>
<name>A0A327SW98_9SPHI</name>
<evidence type="ECO:0000256" key="4">
    <source>
        <dbReference type="ARBA" id="ARBA00022989"/>
    </source>
</evidence>
<dbReference type="OrthoDB" id="9812049at2"/>
<keyword evidence="8" id="KW-0328">Glycosyltransferase</keyword>
<proteinExistence type="inferred from homology"/>
<evidence type="ECO:0000313" key="8">
    <source>
        <dbReference type="EMBL" id="RAJ33301.1"/>
    </source>
</evidence>
<protein>
    <submittedName>
        <fullName evidence="8">Dolichol-phosphate mannosyltransferase</fullName>
    </submittedName>
</protein>
<sequence>MPQNKFSSSYLSSLLTPKILAFIKFGITGVSGLIIDFALTWFFKDELGFNKFIANGIGFTAAVISNYIIHRNWTFKDNKSKPGLQFTAFFVVSLIGLLLNSGIIFLLDNLLSVNFYISKAVAIFIVFFWNFSANYFFVFKASGKGKSI</sequence>
<feature type="transmembrane region" description="Helical" evidence="6">
    <location>
        <begin position="49"/>
        <end position="69"/>
    </location>
</feature>
<accession>A0A327SW98</accession>
<comment type="similarity">
    <text evidence="2">Belongs to the GtrA family.</text>
</comment>
<evidence type="ECO:0000256" key="1">
    <source>
        <dbReference type="ARBA" id="ARBA00004141"/>
    </source>
</evidence>
<keyword evidence="5 6" id="KW-0472">Membrane</keyword>
<dbReference type="Pfam" id="PF04138">
    <property type="entry name" value="GtrA_DPMS_TM"/>
    <property type="match status" value="1"/>
</dbReference>
<dbReference type="STRING" id="188932.AY601_4703"/>
<organism evidence="8 9">
    <name type="scientific">Pedobacter cryoconitis</name>
    <dbReference type="NCBI Taxonomy" id="188932"/>
    <lineage>
        <taxon>Bacteria</taxon>
        <taxon>Pseudomonadati</taxon>
        <taxon>Bacteroidota</taxon>
        <taxon>Sphingobacteriia</taxon>
        <taxon>Sphingobacteriales</taxon>
        <taxon>Sphingobacteriaceae</taxon>
        <taxon>Pedobacter</taxon>
    </lineage>
</organism>
<gene>
    <name evidence="8" type="ORF">LY11_01343</name>
</gene>
<evidence type="ECO:0000256" key="6">
    <source>
        <dbReference type="SAM" id="Phobius"/>
    </source>
</evidence>
<dbReference type="AlphaFoldDB" id="A0A327SW98"/>
<reference evidence="8 9" key="1">
    <citation type="submission" date="2018-06" db="EMBL/GenBank/DDBJ databases">
        <title>Genomic Encyclopedia of Archaeal and Bacterial Type Strains, Phase II (KMG-II): from individual species to whole genera.</title>
        <authorList>
            <person name="Goeker M."/>
        </authorList>
    </citation>
    <scope>NUCLEOTIDE SEQUENCE [LARGE SCALE GENOMIC DNA]</scope>
    <source>
        <strain evidence="8 9">DSM 14825</strain>
    </source>
</reference>
<feature type="transmembrane region" description="Helical" evidence="6">
    <location>
        <begin position="21"/>
        <end position="43"/>
    </location>
</feature>
<evidence type="ECO:0000256" key="2">
    <source>
        <dbReference type="ARBA" id="ARBA00009399"/>
    </source>
</evidence>
<keyword evidence="4 6" id="KW-1133">Transmembrane helix</keyword>
<feature type="transmembrane region" description="Helical" evidence="6">
    <location>
        <begin position="89"/>
        <end position="107"/>
    </location>
</feature>
<evidence type="ECO:0000259" key="7">
    <source>
        <dbReference type="Pfam" id="PF04138"/>
    </source>
</evidence>
<dbReference type="GO" id="GO:0005886">
    <property type="term" value="C:plasma membrane"/>
    <property type="evidence" value="ECO:0007669"/>
    <property type="project" value="TreeGrafter"/>
</dbReference>
<dbReference type="GO" id="GO:0000271">
    <property type="term" value="P:polysaccharide biosynthetic process"/>
    <property type="evidence" value="ECO:0007669"/>
    <property type="project" value="InterPro"/>
</dbReference>
<dbReference type="InterPro" id="IPR007267">
    <property type="entry name" value="GtrA_DPMS_TM"/>
</dbReference>
<evidence type="ECO:0000256" key="5">
    <source>
        <dbReference type="ARBA" id="ARBA00023136"/>
    </source>
</evidence>
<dbReference type="Proteomes" id="UP000249754">
    <property type="component" value="Unassembled WGS sequence"/>
</dbReference>
<feature type="transmembrane region" description="Helical" evidence="6">
    <location>
        <begin position="113"/>
        <end position="138"/>
    </location>
</feature>
<keyword evidence="3 6" id="KW-0812">Transmembrane</keyword>
<dbReference type="EMBL" id="QLLR01000004">
    <property type="protein sequence ID" value="RAJ33301.1"/>
    <property type="molecule type" value="Genomic_DNA"/>
</dbReference>
<dbReference type="GO" id="GO:0016757">
    <property type="term" value="F:glycosyltransferase activity"/>
    <property type="evidence" value="ECO:0007669"/>
    <property type="project" value="UniProtKB-KW"/>
</dbReference>
<keyword evidence="8" id="KW-0808">Transferase</keyword>
<dbReference type="PANTHER" id="PTHR38459">
    <property type="entry name" value="PROPHAGE BACTOPRENOL-LINKED GLUCOSE TRANSLOCASE HOMOLOG"/>
    <property type="match status" value="1"/>
</dbReference>
<comment type="caution">
    <text evidence="8">The sequence shown here is derived from an EMBL/GenBank/DDBJ whole genome shotgun (WGS) entry which is preliminary data.</text>
</comment>
<dbReference type="RefSeq" id="WP_111632931.1">
    <property type="nucleotide sequence ID" value="NZ_QLLR01000004.1"/>
</dbReference>
<evidence type="ECO:0000256" key="3">
    <source>
        <dbReference type="ARBA" id="ARBA00022692"/>
    </source>
</evidence>
<feature type="domain" description="GtrA/DPMS transmembrane" evidence="7">
    <location>
        <begin position="24"/>
        <end position="139"/>
    </location>
</feature>